<dbReference type="Pfam" id="PF13560">
    <property type="entry name" value="HTH_31"/>
    <property type="match status" value="1"/>
</dbReference>
<accession>A0ABP4GNG2</accession>
<dbReference type="InterPro" id="IPR001387">
    <property type="entry name" value="Cro/C1-type_HTH"/>
</dbReference>
<sequence>MADQDDGAGFLRSFGLQLKLLREREKLSRPELGARLGYGEDQIASVELGRRIPKPEFIDRADELLNAGGLLRAMKEEVQRARYPAFFRDAAKLETEAVELHVYATQAMPGLLQSEEYARAVFRMWRPLLDEDTIARRVSARLARQAIFSRTPLPTVSFVIEETVLLRPLGGREVLRGELEQALLYGQRRNVEIQVMPMNREEHPGLGGPFTLIETKEGRRIAYVEAHQDSRLHTERQSVRGFEEQYGLLRAQALPPRESLALIEKLLGET</sequence>
<dbReference type="PROSITE" id="PS50943">
    <property type="entry name" value="HTH_CROC1"/>
    <property type="match status" value="1"/>
</dbReference>
<proteinExistence type="predicted"/>
<dbReference type="Proteomes" id="UP001500037">
    <property type="component" value="Unassembled WGS sequence"/>
</dbReference>
<name>A0ABP4GNG2_9ACTN</name>
<dbReference type="InterPro" id="IPR043917">
    <property type="entry name" value="DUF5753"/>
</dbReference>
<dbReference type="InterPro" id="IPR010982">
    <property type="entry name" value="Lambda_DNA-bd_dom_sf"/>
</dbReference>
<dbReference type="Gene3D" id="1.10.260.40">
    <property type="entry name" value="lambda repressor-like DNA-binding domains"/>
    <property type="match status" value="1"/>
</dbReference>
<dbReference type="SUPFAM" id="SSF47413">
    <property type="entry name" value="lambda repressor-like DNA-binding domains"/>
    <property type="match status" value="1"/>
</dbReference>
<dbReference type="RefSeq" id="WP_344440521.1">
    <property type="nucleotide sequence ID" value="NZ_BAAALF010000017.1"/>
</dbReference>
<protein>
    <submittedName>
        <fullName evidence="2">Helix-turn-helix transcriptional regulator</fullName>
    </submittedName>
</protein>
<comment type="caution">
    <text evidence="2">The sequence shown here is derived from an EMBL/GenBank/DDBJ whole genome shotgun (WGS) entry which is preliminary data.</text>
</comment>
<dbReference type="EMBL" id="BAAALF010000017">
    <property type="protein sequence ID" value="GAA1226136.1"/>
    <property type="molecule type" value="Genomic_DNA"/>
</dbReference>
<organism evidence="2 3">
    <name type="scientific">Kitasatospora nipponensis</name>
    <dbReference type="NCBI Taxonomy" id="258049"/>
    <lineage>
        <taxon>Bacteria</taxon>
        <taxon>Bacillati</taxon>
        <taxon>Actinomycetota</taxon>
        <taxon>Actinomycetes</taxon>
        <taxon>Kitasatosporales</taxon>
        <taxon>Streptomycetaceae</taxon>
        <taxon>Kitasatospora</taxon>
    </lineage>
</organism>
<evidence type="ECO:0000313" key="2">
    <source>
        <dbReference type="EMBL" id="GAA1226136.1"/>
    </source>
</evidence>
<keyword evidence="3" id="KW-1185">Reference proteome</keyword>
<evidence type="ECO:0000259" key="1">
    <source>
        <dbReference type="PROSITE" id="PS50943"/>
    </source>
</evidence>
<reference evidence="3" key="1">
    <citation type="journal article" date="2019" name="Int. J. Syst. Evol. Microbiol.">
        <title>The Global Catalogue of Microorganisms (GCM) 10K type strain sequencing project: providing services to taxonomists for standard genome sequencing and annotation.</title>
        <authorList>
            <consortium name="The Broad Institute Genomics Platform"/>
            <consortium name="The Broad Institute Genome Sequencing Center for Infectious Disease"/>
            <person name="Wu L."/>
            <person name="Ma J."/>
        </authorList>
    </citation>
    <scope>NUCLEOTIDE SEQUENCE [LARGE SCALE GENOMIC DNA]</scope>
    <source>
        <strain evidence="3">JCM 13004</strain>
    </source>
</reference>
<dbReference type="SMART" id="SM00530">
    <property type="entry name" value="HTH_XRE"/>
    <property type="match status" value="1"/>
</dbReference>
<dbReference type="Pfam" id="PF19054">
    <property type="entry name" value="DUF5753"/>
    <property type="match status" value="1"/>
</dbReference>
<evidence type="ECO:0000313" key="3">
    <source>
        <dbReference type="Proteomes" id="UP001500037"/>
    </source>
</evidence>
<gene>
    <name evidence="2" type="ORF">GCM10009665_15850</name>
</gene>
<dbReference type="CDD" id="cd00093">
    <property type="entry name" value="HTH_XRE"/>
    <property type="match status" value="1"/>
</dbReference>
<feature type="domain" description="HTH cro/C1-type" evidence="1">
    <location>
        <begin position="18"/>
        <end position="71"/>
    </location>
</feature>